<organism evidence="3 4">
    <name type="scientific">Neomoorella stamsii</name>
    <dbReference type="NCBI Taxonomy" id="1266720"/>
    <lineage>
        <taxon>Bacteria</taxon>
        <taxon>Bacillati</taxon>
        <taxon>Bacillota</taxon>
        <taxon>Clostridia</taxon>
        <taxon>Neomoorellales</taxon>
        <taxon>Neomoorellaceae</taxon>
        <taxon>Neomoorella</taxon>
    </lineage>
</organism>
<dbReference type="Pfam" id="PF06808">
    <property type="entry name" value="DctM"/>
    <property type="match status" value="1"/>
</dbReference>
<evidence type="ECO:0000259" key="2">
    <source>
        <dbReference type="Pfam" id="PF06808"/>
    </source>
</evidence>
<dbReference type="PANTHER" id="PTHR43849:SF2">
    <property type="entry name" value="BLL3936 PROTEIN"/>
    <property type="match status" value="1"/>
</dbReference>
<feature type="transmembrane region" description="Helical" evidence="1">
    <location>
        <begin position="361"/>
        <end position="381"/>
    </location>
</feature>
<feature type="transmembrane region" description="Helical" evidence="1">
    <location>
        <begin position="527"/>
        <end position="544"/>
    </location>
</feature>
<feature type="transmembrane region" description="Helical" evidence="1">
    <location>
        <begin position="66"/>
        <end position="88"/>
    </location>
</feature>
<evidence type="ECO:0000256" key="1">
    <source>
        <dbReference type="SAM" id="Phobius"/>
    </source>
</evidence>
<evidence type="ECO:0000313" key="4">
    <source>
        <dbReference type="Proteomes" id="UP000239430"/>
    </source>
</evidence>
<feature type="transmembrane region" description="Helical" evidence="1">
    <location>
        <begin position="189"/>
        <end position="207"/>
    </location>
</feature>
<keyword evidence="4" id="KW-1185">Reference proteome</keyword>
<keyword evidence="1" id="KW-0812">Transmembrane</keyword>
<feature type="transmembrane region" description="Helical" evidence="1">
    <location>
        <begin position="591"/>
        <end position="616"/>
    </location>
</feature>
<feature type="transmembrane region" description="Helical" evidence="1">
    <location>
        <begin position="38"/>
        <end position="54"/>
    </location>
</feature>
<accession>A0A9X7J114</accession>
<feature type="transmembrane region" description="Helical" evidence="1">
    <location>
        <begin position="338"/>
        <end position="355"/>
    </location>
</feature>
<gene>
    <name evidence="3" type="ORF">MOST_33310</name>
</gene>
<proteinExistence type="predicted"/>
<evidence type="ECO:0000313" key="3">
    <source>
        <dbReference type="EMBL" id="PRR68672.1"/>
    </source>
</evidence>
<dbReference type="EMBL" id="PVXL01000080">
    <property type="protein sequence ID" value="PRR68672.1"/>
    <property type="molecule type" value="Genomic_DNA"/>
</dbReference>
<dbReference type="AlphaFoldDB" id="A0A9X7J114"/>
<reference evidence="3 4" key="1">
    <citation type="submission" date="2018-03" db="EMBL/GenBank/DDBJ databases">
        <title>Genome sequence of Moorella stamsii DSM 26217.</title>
        <authorList>
            <person name="Poehlein A."/>
            <person name="Daniel R."/>
        </authorList>
    </citation>
    <scope>NUCLEOTIDE SEQUENCE [LARGE SCALE GENOMIC DNA]</scope>
    <source>
        <strain evidence="4">DSM 26217</strain>
    </source>
</reference>
<feature type="domain" description="TRAP C4-dicarboxylate transport system permease DctM subunit" evidence="2">
    <location>
        <begin position="110"/>
        <end position="540"/>
    </location>
</feature>
<feature type="transmembrane region" description="Helical" evidence="1">
    <location>
        <begin position="444"/>
        <end position="470"/>
    </location>
</feature>
<feature type="transmembrane region" description="Helical" evidence="1">
    <location>
        <begin position="491"/>
        <end position="515"/>
    </location>
</feature>
<keyword evidence="1" id="KW-1133">Transmembrane helix</keyword>
<feature type="transmembrane region" description="Helical" evidence="1">
    <location>
        <begin position="556"/>
        <end position="579"/>
    </location>
</feature>
<feature type="transmembrane region" description="Helical" evidence="1">
    <location>
        <begin position="290"/>
        <end position="310"/>
    </location>
</feature>
<keyword evidence="1" id="KW-0472">Membrane</keyword>
<comment type="caution">
    <text evidence="3">The sequence shown here is derived from an EMBL/GenBank/DDBJ whole genome shotgun (WGS) entry which is preliminary data.</text>
</comment>
<dbReference type="RefSeq" id="WP_054937918.1">
    <property type="nucleotide sequence ID" value="NZ_PVXL01000080.1"/>
</dbReference>
<dbReference type="InterPro" id="IPR011853">
    <property type="entry name" value="TRAP_DctM-Dct_fused"/>
</dbReference>
<dbReference type="PANTHER" id="PTHR43849">
    <property type="entry name" value="BLL3936 PROTEIN"/>
    <property type="match status" value="1"/>
</dbReference>
<feature type="transmembrane region" description="Helical" evidence="1">
    <location>
        <begin position="219"/>
        <end position="244"/>
    </location>
</feature>
<feature type="transmembrane region" description="Helical" evidence="1">
    <location>
        <begin position="402"/>
        <end position="424"/>
    </location>
</feature>
<name>A0A9X7J114_9FIRM</name>
<sequence>MARRKFSGFSKTIIAIIAVCWSLFQLLTGSFWVFEPHLVRAIHLAFGATLILALMSPIEQEKGKKFWLGVDLILIAFNIGAAVFLVLTQDTLAERAGAPWLGDIVFGLAVTLIVLEITRRTTGNVLAIFGLVMILYTLWGPYFPGLLAHRGFTLSRVVTYLYDGMGGIYGLPLGVSATFIYMFVLYGNFLARSGVGQFFIDFVFALIGKSRSGTARTLIAANATMATISGVPVASVTSIGALIFPMMRKAGYPALFTGSLGASAAIGATITPPVMGSAAFIMSELTGISYIRIMLAAIIPAALYYLSLFVTTEARTIRMNIQAEVAERKNAWQLLKSGWYNLLPIASLIYFLGIGRSPMLSAFYSIILILVLDIVVTLAKGQGSAGLKELGKGFLSVLEKSAYESMIIMATCAAAGIITGTLSITGLAGKFSSIMMQLSGGMLLPALLLAAVASIILGMGMPIAACYIVLAVIAAPAMERMGVSTLTAHYFIFYFGNFSAITPPVAIAAYAAAGMVKENPWNLSWDAVRICLPTFLVAFSFVYGPSLLGEGAVKDIILNTATAAIGVSAMALALERWLWRRMRVWEMVVMIIGGIMAIFPDIVYSAIGIAAILIIVARLYLTSKKSGVAGVSV</sequence>
<feature type="transmembrane region" description="Helical" evidence="1">
    <location>
        <begin position="164"/>
        <end position="184"/>
    </location>
</feature>
<protein>
    <submittedName>
        <fullName evidence="3">DctM-like transporter</fullName>
    </submittedName>
</protein>
<dbReference type="NCBIfam" id="TIGR02123">
    <property type="entry name" value="TRAP_fused"/>
    <property type="match status" value="1"/>
</dbReference>
<feature type="transmembrane region" description="Helical" evidence="1">
    <location>
        <begin position="12"/>
        <end position="32"/>
    </location>
</feature>
<dbReference type="Proteomes" id="UP000239430">
    <property type="component" value="Unassembled WGS sequence"/>
</dbReference>
<feature type="transmembrane region" description="Helical" evidence="1">
    <location>
        <begin position="125"/>
        <end position="144"/>
    </location>
</feature>
<feature type="transmembrane region" description="Helical" evidence="1">
    <location>
        <begin position="100"/>
        <end position="118"/>
    </location>
</feature>
<feature type="transmembrane region" description="Helical" evidence="1">
    <location>
        <begin position="251"/>
        <end position="270"/>
    </location>
</feature>
<dbReference type="InterPro" id="IPR010656">
    <property type="entry name" value="DctM"/>
</dbReference>